<dbReference type="PANTHER" id="PTHR30524:SF0">
    <property type="entry name" value="ALTRONATE OXIDOREDUCTASE-RELATED"/>
    <property type="match status" value="1"/>
</dbReference>
<dbReference type="STRING" id="1232681.ADIS_3075"/>
<organism evidence="5 6">
    <name type="scientific">Lunatimonas lonarensis</name>
    <dbReference type="NCBI Taxonomy" id="1232681"/>
    <lineage>
        <taxon>Bacteria</taxon>
        <taxon>Pseudomonadati</taxon>
        <taxon>Bacteroidota</taxon>
        <taxon>Cytophagia</taxon>
        <taxon>Cytophagales</taxon>
        <taxon>Cyclobacteriaceae</taxon>
    </lineage>
</organism>
<keyword evidence="1 5" id="KW-0560">Oxidoreductase</keyword>
<dbReference type="Gene3D" id="1.10.1040.10">
    <property type="entry name" value="N-(1-d-carboxylethyl)-l-norvaline Dehydrogenase, domain 2"/>
    <property type="match status" value="1"/>
</dbReference>
<evidence type="ECO:0000256" key="2">
    <source>
        <dbReference type="ARBA" id="ARBA00023027"/>
    </source>
</evidence>
<name>R7ZR87_9BACT</name>
<dbReference type="NCBIfam" id="NF002969">
    <property type="entry name" value="PRK03643.1"/>
    <property type="match status" value="1"/>
</dbReference>
<dbReference type="GO" id="GO:0019698">
    <property type="term" value="P:D-galacturonate catabolic process"/>
    <property type="evidence" value="ECO:0007669"/>
    <property type="project" value="TreeGrafter"/>
</dbReference>
<dbReference type="SUPFAM" id="SSF51735">
    <property type="entry name" value="NAD(P)-binding Rossmann-fold domains"/>
    <property type="match status" value="1"/>
</dbReference>
<dbReference type="InterPro" id="IPR013118">
    <property type="entry name" value="Mannitol_DH_C"/>
</dbReference>
<keyword evidence="2" id="KW-0520">NAD</keyword>
<dbReference type="GO" id="GO:0008926">
    <property type="term" value="F:mannitol-1-phosphate 5-dehydrogenase activity"/>
    <property type="evidence" value="ECO:0007669"/>
    <property type="project" value="TreeGrafter"/>
</dbReference>
<comment type="caution">
    <text evidence="5">The sequence shown here is derived from an EMBL/GenBank/DDBJ whole genome shotgun (WGS) entry which is preliminary data.</text>
</comment>
<dbReference type="InterPro" id="IPR013328">
    <property type="entry name" value="6PGD_dom2"/>
</dbReference>
<sequence length="474" mass="53752">MNQLNRTTANIQTIRPIKVIQFGTGNFLRGFTDWIIDMLNEKTGFNADIQMVQVHGKRPATEVEKQEGLFHVITRGYQQGKIIDETRLITCVRGAVNPYLDYEGFLALGENPDLEWILSNTTEAGIYVDESDIDPSQPPASFPGKLTALLYRRYCKGGELLNKALHILPCELIEANGQKLKECVNAYADRWKLPDGFVAWHSRQVHYYNTLVDRIVPGYPSDEAAEIQQRLGYCDELMVVAEPFHFWAIEGPEYLKELFPTGQLGLNVLVVPDLAPYRTRKVRILNGAHTTIVPLAYLKGLRIVKEAVDDPFIGTFLQDALHSEIIPSMDMDPSGLEQFAQDVLDRFKNPFIRHQLSAIALNSVSKFRVRVLPSLIGYIRKEGKLPPCLITSLAALLVFYRGRYKGEPLPINDTEEVMAYFSDIWKSGEPYELVPRVLAMVPFWGLDLNQYPGLSNAVIREVRALLDEEKVWLV</sequence>
<protein>
    <submittedName>
        <fullName evidence="5">Altronate oxidoreductase</fullName>
        <ecNumber evidence="5">1.1.1.58</ecNumber>
    </submittedName>
</protein>
<dbReference type="Proteomes" id="UP000013909">
    <property type="component" value="Unassembled WGS sequence"/>
</dbReference>
<feature type="domain" description="Mannitol dehydrogenase C-terminal" evidence="4">
    <location>
        <begin position="273"/>
        <end position="465"/>
    </location>
</feature>
<evidence type="ECO:0000313" key="6">
    <source>
        <dbReference type="Proteomes" id="UP000013909"/>
    </source>
</evidence>
<dbReference type="PRINTS" id="PR00084">
    <property type="entry name" value="MTLDHDRGNASE"/>
</dbReference>
<dbReference type="InterPro" id="IPR008927">
    <property type="entry name" value="6-PGluconate_DH-like_C_sf"/>
</dbReference>
<dbReference type="GO" id="GO:0005829">
    <property type="term" value="C:cytosol"/>
    <property type="evidence" value="ECO:0007669"/>
    <property type="project" value="TreeGrafter"/>
</dbReference>
<dbReference type="EC" id="1.1.1.58" evidence="5"/>
<evidence type="ECO:0000259" key="3">
    <source>
        <dbReference type="Pfam" id="PF01232"/>
    </source>
</evidence>
<dbReference type="PATRIC" id="fig|1288963.3.peg.3070"/>
<proteinExistence type="predicted"/>
<dbReference type="GO" id="GO:0009026">
    <property type="term" value="F:tagaturonate reductase activity"/>
    <property type="evidence" value="ECO:0007669"/>
    <property type="project" value="UniProtKB-EC"/>
</dbReference>
<keyword evidence="6" id="KW-1185">Reference proteome</keyword>
<dbReference type="Pfam" id="PF08125">
    <property type="entry name" value="Mannitol_dh_C"/>
    <property type="match status" value="1"/>
</dbReference>
<dbReference type="AlphaFoldDB" id="R7ZR87"/>
<evidence type="ECO:0000313" key="5">
    <source>
        <dbReference type="EMBL" id="EON76625.1"/>
    </source>
</evidence>
<feature type="domain" description="Mannitol dehydrogenase N-terminal" evidence="3">
    <location>
        <begin position="18"/>
        <end position="254"/>
    </location>
</feature>
<dbReference type="EMBL" id="AQHR01000085">
    <property type="protein sequence ID" value="EON76625.1"/>
    <property type="molecule type" value="Genomic_DNA"/>
</dbReference>
<gene>
    <name evidence="5" type="ORF">ADIS_3075</name>
</gene>
<evidence type="ECO:0000259" key="4">
    <source>
        <dbReference type="Pfam" id="PF08125"/>
    </source>
</evidence>
<dbReference type="SUPFAM" id="SSF48179">
    <property type="entry name" value="6-phosphogluconate dehydrogenase C-terminal domain-like"/>
    <property type="match status" value="1"/>
</dbReference>
<dbReference type="GO" id="GO:0019592">
    <property type="term" value="P:mannitol catabolic process"/>
    <property type="evidence" value="ECO:0007669"/>
    <property type="project" value="TreeGrafter"/>
</dbReference>
<dbReference type="Gene3D" id="3.40.50.720">
    <property type="entry name" value="NAD(P)-binding Rossmann-like Domain"/>
    <property type="match status" value="1"/>
</dbReference>
<evidence type="ECO:0000256" key="1">
    <source>
        <dbReference type="ARBA" id="ARBA00023002"/>
    </source>
</evidence>
<dbReference type="InterPro" id="IPR013131">
    <property type="entry name" value="Mannitol_DH_N"/>
</dbReference>
<accession>R7ZR87</accession>
<dbReference type="Pfam" id="PF01232">
    <property type="entry name" value="Mannitol_dh"/>
    <property type="match status" value="1"/>
</dbReference>
<dbReference type="OrthoDB" id="9768714at2"/>
<reference evidence="5 6" key="1">
    <citation type="submission" date="2013-02" db="EMBL/GenBank/DDBJ databases">
        <title>A novel strain isolated from Lonar lake, Maharashtra, India.</title>
        <authorList>
            <person name="Singh A."/>
        </authorList>
    </citation>
    <scope>NUCLEOTIDE SEQUENCE [LARGE SCALE GENOMIC DNA]</scope>
    <source>
        <strain evidence="5 6">AK24</strain>
    </source>
</reference>
<dbReference type="RefSeq" id="WP_010855209.1">
    <property type="nucleotide sequence ID" value="NZ_AQHR01000085.1"/>
</dbReference>
<dbReference type="InterPro" id="IPR036291">
    <property type="entry name" value="NAD(P)-bd_dom_sf"/>
</dbReference>
<dbReference type="PANTHER" id="PTHR30524">
    <property type="entry name" value="MANNITOL-1-PHOSPHATE 5-DEHYDROGENASE"/>
    <property type="match status" value="1"/>
</dbReference>
<dbReference type="InterPro" id="IPR000669">
    <property type="entry name" value="Mannitol_DH"/>
</dbReference>